<evidence type="ECO:0000313" key="11">
    <source>
        <dbReference type="EMBL" id="AYC31035.1"/>
    </source>
</evidence>
<evidence type="ECO:0000256" key="5">
    <source>
        <dbReference type="ARBA" id="ARBA00051114"/>
    </source>
</evidence>
<dbReference type="GO" id="GO:0071732">
    <property type="term" value="P:cellular response to nitric oxide"/>
    <property type="evidence" value="ECO:0007669"/>
    <property type="project" value="UniProtKB-ARBA"/>
</dbReference>
<feature type="domain" description="GGDEF" evidence="10">
    <location>
        <begin position="239"/>
        <end position="372"/>
    </location>
</feature>
<keyword evidence="6" id="KW-0812">Transmembrane</keyword>
<dbReference type="SUPFAM" id="SSF55785">
    <property type="entry name" value="PYP-like sensor domain (PAS domain)"/>
    <property type="match status" value="1"/>
</dbReference>
<accession>A0A385YVV7</accession>
<proteinExistence type="predicted"/>
<dbReference type="PANTHER" id="PTHR44757">
    <property type="entry name" value="DIGUANYLATE CYCLASE DGCP"/>
    <property type="match status" value="1"/>
</dbReference>
<dbReference type="PANTHER" id="PTHR44757:SF2">
    <property type="entry name" value="BIOFILM ARCHITECTURE MAINTENANCE PROTEIN MBAA"/>
    <property type="match status" value="1"/>
</dbReference>
<dbReference type="EMBL" id="CP032419">
    <property type="protein sequence ID" value="AYC31035.1"/>
    <property type="molecule type" value="Genomic_DNA"/>
</dbReference>
<dbReference type="NCBIfam" id="TIGR00229">
    <property type="entry name" value="sensory_box"/>
    <property type="match status" value="1"/>
</dbReference>
<dbReference type="RefSeq" id="WP_119891670.1">
    <property type="nucleotide sequence ID" value="NZ_CP032419.1"/>
</dbReference>
<dbReference type="InterPro" id="IPR035965">
    <property type="entry name" value="PAS-like_dom_sf"/>
</dbReference>
<dbReference type="SUPFAM" id="SSF141868">
    <property type="entry name" value="EAL domain-like"/>
    <property type="match status" value="1"/>
</dbReference>
<dbReference type="Gene3D" id="3.20.20.450">
    <property type="entry name" value="EAL domain"/>
    <property type="match status" value="1"/>
</dbReference>
<dbReference type="CDD" id="cd00130">
    <property type="entry name" value="PAS"/>
    <property type="match status" value="1"/>
</dbReference>
<dbReference type="InterPro" id="IPR001633">
    <property type="entry name" value="EAL_dom"/>
</dbReference>
<organism evidence="11 12">
    <name type="scientific">Pseudomonas cavernae</name>
    <dbReference type="NCBI Taxonomy" id="2320867"/>
    <lineage>
        <taxon>Bacteria</taxon>
        <taxon>Pseudomonadati</taxon>
        <taxon>Pseudomonadota</taxon>
        <taxon>Gammaproteobacteria</taxon>
        <taxon>Pseudomonadales</taxon>
        <taxon>Pseudomonadaceae</taxon>
        <taxon>Pseudomonas</taxon>
    </lineage>
</organism>
<dbReference type="FunFam" id="3.20.20.450:FF:000001">
    <property type="entry name" value="Cyclic di-GMP phosphodiesterase yahA"/>
    <property type="match status" value="1"/>
</dbReference>
<dbReference type="Pfam" id="PF00990">
    <property type="entry name" value="GGDEF"/>
    <property type="match status" value="1"/>
</dbReference>
<keyword evidence="6" id="KW-1133">Transmembrane helix</keyword>
<dbReference type="Gene3D" id="3.30.70.270">
    <property type="match status" value="1"/>
</dbReference>
<dbReference type="Gene3D" id="3.30.450.20">
    <property type="entry name" value="PAS domain"/>
    <property type="match status" value="1"/>
</dbReference>
<feature type="transmembrane region" description="Helical" evidence="6">
    <location>
        <begin position="12"/>
        <end position="29"/>
    </location>
</feature>
<dbReference type="CDD" id="cd01948">
    <property type="entry name" value="EAL"/>
    <property type="match status" value="1"/>
</dbReference>
<dbReference type="KEGG" id="pcav:D3880_00930"/>
<sequence>MTQLTTPWRLTLIYLVLACLWIFLSDFLLSAQSFDTTSVKALQLLKGLLFVGLTALLLYGVLRVNERHQQNHLDILQQHSERLRQAAAVFESTQEGVLVTDQHSCIIHVNPTFTRITGYEAIEALGQNPRLLKSGRHDAAFYQELFRVLAKHGVWSGEIWNRRKNGEIYPQWHCIRAIHDEAGAVSNYVAVFSDISAIKRSQHELDHLAHHDPLCDLPNRLLFTDRVGHALERIRQTQHGGAVLVLDLDHFKHINDSLGHNFGDQLLKQVGERLGQFLDDDMTLARIGGDEFAVLCEDCAQPEQAAALAEQLLEALRTPFRLDSQEYVIGASIGISLYPGDAQSVDQLMRNADSALFKAKNSGRETFAFYSQELTERSRQLVELATALRQALDQQQLCAFFQPIIDLHSDRVVGAEALVRWQHPQRGLVPPGEFIPIAEKSGLIGAIDIWMLEQACRQLCAWRAQGLGLEFVAVNISSRLFCRGELDLQVARILAATGLAPERLELEITESAVMLDPDAALDMMQRLRQLGVHLAIDDFGTGYSSLTRLKNMPVHKLKLDQGFVRGLPQDNDDLAIARSVITLGHSLGLKVLAEGIEQPEQAETLRHLGCNLGQGYLFGRPQPAADWPRPG</sequence>
<keyword evidence="6" id="KW-0472">Membrane</keyword>
<evidence type="ECO:0000259" key="8">
    <source>
        <dbReference type="PROSITE" id="PS50113"/>
    </source>
</evidence>
<dbReference type="InterPro" id="IPR052155">
    <property type="entry name" value="Biofilm_reg_signaling"/>
</dbReference>
<gene>
    <name evidence="11" type="ORF">D3880_00930</name>
</gene>
<feature type="domain" description="PAS" evidence="7">
    <location>
        <begin position="82"/>
        <end position="128"/>
    </location>
</feature>
<dbReference type="SMART" id="SM00267">
    <property type="entry name" value="GGDEF"/>
    <property type="match status" value="1"/>
</dbReference>
<evidence type="ECO:0000256" key="6">
    <source>
        <dbReference type="SAM" id="Phobius"/>
    </source>
</evidence>
<dbReference type="SMART" id="SM00086">
    <property type="entry name" value="PAC"/>
    <property type="match status" value="1"/>
</dbReference>
<comment type="subcellular location">
    <subcellularLocation>
        <location evidence="2">Cell inner membrane</location>
    </subcellularLocation>
</comment>
<evidence type="ECO:0000256" key="3">
    <source>
        <dbReference type="ARBA" id="ARBA00012282"/>
    </source>
</evidence>
<evidence type="ECO:0000256" key="4">
    <source>
        <dbReference type="ARBA" id="ARBA00022636"/>
    </source>
</evidence>
<dbReference type="CDD" id="cd01949">
    <property type="entry name" value="GGDEF"/>
    <property type="match status" value="1"/>
</dbReference>
<dbReference type="GO" id="GO:0071111">
    <property type="term" value="F:cyclic-guanylate-specific phosphodiesterase activity"/>
    <property type="evidence" value="ECO:0007669"/>
    <property type="project" value="UniProtKB-EC"/>
</dbReference>
<feature type="transmembrane region" description="Helical" evidence="6">
    <location>
        <begin position="41"/>
        <end position="62"/>
    </location>
</feature>
<dbReference type="InterPro" id="IPR000700">
    <property type="entry name" value="PAS-assoc_C"/>
</dbReference>
<dbReference type="InterPro" id="IPR000160">
    <property type="entry name" value="GGDEF_dom"/>
</dbReference>
<feature type="domain" description="PAC" evidence="8">
    <location>
        <begin position="155"/>
        <end position="207"/>
    </location>
</feature>
<dbReference type="PROSITE" id="PS50883">
    <property type="entry name" value="EAL"/>
    <property type="match status" value="1"/>
</dbReference>
<evidence type="ECO:0000259" key="9">
    <source>
        <dbReference type="PROSITE" id="PS50883"/>
    </source>
</evidence>
<dbReference type="FunFam" id="3.30.70.270:FF:000001">
    <property type="entry name" value="Diguanylate cyclase domain protein"/>
    <property type="match status" value="1"/>
</dbReference>
<name>A0A385YVV7_9PSED</name>
<feature type="domain" description="EAL" evidence="9">
    <location>
        <begin position="381"/>
        <end position="631"/>
    </location>
</feature>
<comment type="catalytic activity">
    <reaction evidence="5">
        <text>3',3'-c-di-GMP + H2O = 5'-phosphoguanylyl(3'-&gt;5')guanosine + H(+)</text>
        <dbReference type="Rhea" id="RHEA:24902"/>
        <dbReference type="ChEBI" id="CHEBI:15377"/>
        <dbReference type="ChEBI" id="CHEBI:15378"/>
        <dbReference type="ChEBI" id="CHEBI:58754"/>
        <dbReference type="ChEBI" id="CHEBI:58805"/>
        <dbReference type="EC" id="3.1.4.52"/>
    </reaction>
    <physiologicalReaction direction="left-to-right" evidence="5">
        <dbReference type="Rhea" id="RHEA:24903"/>
    </physiologicalReaction>
</comment>
<dbReference type="SMART" id="SM00052">
    <property type="entry name" value="EAL"/>
    <property type="match status" value="1"/>
</dbReference>
<evidence type="ECO:0000259" key="10">
    <source>
        <dbReference type="PROSITE" id="PS50887"/>
    </source>
</evidence>
<dbReference type="NCBIfam" id="NF045675">
    <property type="entry name" value="PhdiestaseDibA"/>
    <property type="match status" value="1"/>
</dbReference>
<dbReference type="Pfam" id="PF13426">
    <property type="entry name" value="PAS_9"/>
    <property type="match status" value="1"/>
</dbReference>
<dbReference type="InterPro" id="IPR000014">
    <property type="entry name" value="PAS"/>
</dbReference>
<dbReference type="InterPro" id="IPR001610">
    <property type="entry name" value="PAC"/>
</dbReference>
<keyword evidence="4" id="KW-0973">c-di-GMP</keyword>
<dbReference type="Proteomes" id="UP000265560">
    <property type="component" value="Chromosome"/>
</dbReference>
<dbReference type="PROSITE" id="PS50887">
    <property type="entry name" value="GGDEF"/>
    <property type="match status" value="1"/>
</dbReference>
<reference evidence="12" key="1">
    <citation type="submission" date="2018-09" db="EMBL/GenBank/DDBJ databases">
        <authorList>
            <person name="Zhu H."/>
        </authorList>
    </citation>
    <scope>NUCLEOTIDE SEQUENCE [LARGE SCALE GENOMIC DNA]</scope>
    <source>
        <strain evidence="12">K2W31S-8</strain>
    </source>
</reference>
<comment type="cofactor">
    <cofactor evidence="1">
        <name>Mg(2+)</name>
        <dbReference type="ChEBI" id="CHEBI:18420"/>
    </cofactor>
</comment>
<dbReference type="InterPro" id="IPR043128">
    <property type="entry name" value="Rev_trsase/Diguanyl_cyclase"/>
</dbReference>
<dbReference type="SMART" id="SM00091">
    <property type="entry name" value="PAS"/>
    <property type="match status" value="1"/>
</dbReference>
<dbReference type="InterPro" id="IPR035919">
    <property type="entry name" value="EAL_sf"/>
</dbReference>
<dbReference type="NCBIfam" id="TIGR00254">
    <property type="entry name" value="GGDEF"/>
    <property type="match status" value="1"/>
</dbReference>
<dbReference type="GO" id="GO:0005886">
    <property type="term" value="C:plasma membrane"/>
    <property type="evidence" value="ECO:0007669"/>
    <property type="project" value="UniProtKB-SubCell"/>
</dbReference>
<dbReference type="PROSITE" id="PS50113">
    <property type="entry name" value="PAC"/>
    <property type="match status" value="1"/>
</dbReference>
<protein>
    <recommendedName>
        <fullName evidence="3">cyclic-guanylate-specific phosphodiesterase</fullName>
        <ecNumber evidence="3">3.1.4.52</ecNumber>
    </recommendedName>
</protein>
<dbReference type="AlphaFoldDB" id="A0A385YVV7"/>
<dbReference type="InterPro" id="IPR029787">
    <property type="entry name" value="Nucleotide_cyclase"/>
</dbReference>
<dbReference type="PROSITE" id="PS50112">
    <property type="entry name" value="PAS"/>
    <property type="match status" value="1"/>
</dbReference>
<keyword evidence="12" id="KW-1185">Reference proteome</keyword>
<evidence type="ECO:0000313" key="12">
    <source>
        <dbReference type="Proteomes" id="UP000265560"/>
    </source>
</evidence>
<dbReference type="SUPFAM" id="SSF55073">
    <property type="entry name" value="Nucleotide cyclase"/>
    <property type="match status" value="1"/>
</dbReference>
<evidence type="ECO:0000259" key="7">
    <source>
        <dbReference type="PROSITE" id="PS50112"/>
    </source>
</evidence>
<evidence type="ECO:0000256" key="2">
    <source>
        <dbReference type="ARBA" id="ARBA00004533"/>
    </source>
</evidence>
<dbReference type="EC" id="3.1.4.52" evidence="3"/>
<dbReference type="OrthoDB" id="9804951at2"/>
<dbReference type="Pfam" id="PF00563">
    <property type="entry name" value="EAL"/>
    <property type="match status" value="1"/>
</dbReference>
<evidence type="ECO:0000256" key="1">
    <source>
        <dbReference type="ARBA" id="ARBA00001946"/>
    </source>
</evidence>